<keyword evidence="1" id="KW-0418">Kinase</keyword>
<gene>
    <name evidence="1" type="ORF">BpHYR1_031769</name>
</gene>
<dbReference type="AlphaFoldDB" id="A0A3M7PYT7"/>
<dbReference type="EMBL" id="REGN01008180">
    <property type="protein sequence ID" value="RNA04260.1"/>
    <property type="molecule type" value="Genomic_DNA"/>
</dbReference>
<dbReference type="GO" id="GO:0010008">
    <property type="term" value="C:endosome membrane"/>
    <property type="evidence" value="ECO:0007669"/>
    <property type="project" value="TreeGrafter"/>
</dbReference>
<dbReference type="OrthoDB" id="9369719at2759"/>
<dbReference type="Proteomes" id="UP000276133">
    <property type="component" value="Unassembled WGS sequence"/>
</dbReference>
<dbReference type="GO" id="GO:0000285">
    <property type="term" value="F:1-phosphatidylinositol-3-phosphate 5-kinase activity"/>
    <property type="evidence" value="ECO:0007669"/>
    <property type="project" value="TreeGrafter"/>
</dbReference>
<organism evidence="1 2">
    <name type="scientific">Brachionus plicatilis</name>
    <name type="common">Marine rotifer</name>
    <name type="synonym">Brachionus muelleri</name>
    <dbReference type="NCBI Taxonomy" id="10195"/>
    <lineage>
        <taxon>Eukaryota</taxon>
        <taxon>Metazoa</taxon>
        <taxon>Spiralia</taxon>
        <taxon>Gnathifera</taxon>
        <taxon>Rotifera</taxon>
        <taxon>Eurotatoria</taxon>
        <taxon>Monogononta</taxon>
        <taxon>Pseudotrocha</taxon>
        <taxon>Ploima</taxon>
        <taxon>Brachionidae</taxon>
        <taxon>Brachionus</taxon>
    </lineage>
</organism>
<dbReference type="STRING" id="10195.A0A3M7PYT7"/>
<dbReference type="PANTHER" id="PTHR45748">
    <property type="entry name" value="1-PHOSPHATIDYLINOSITOL 3-PHOSPHATE 5-KINASE-RELATED"/>
    <property type="match status" value="1"/>
</dbReference>
<reference evidence="1 2" key="1">
    <citation type="journal article" date="2018" name="Sci. Rep.">
        <title>Genomic signatures of local adaptation to the degree of environmental predictability in rotifers.</title>
        <authorList>
            <person name="Franch-Gras L."/>
            <person name="Hahn C."/>
            <person name="Garcia-Roger E.M."/>
            <person name="Carmona M.J."/>
            <person name="Serra M."/>
            <person name="Gomez A."/>
        </authorList>
    </citation>
    <scope>NUCLEOTIDE SEQUENCE [LARGE SCALE GENOMIC DNA]</scope>
    <source>
        <strain evidence="1">HYR1</strain>
    </source>
</reference>
<keyword evidence="1" id="KW-0808">Transferase</keyword>
<dbReference type="GO" id="GO:0046854">
    <property type="term" value="P:phosphatidylinositol phosphate biosynthetic process"/>
    <property type="evidence" value="ECO:0007669"/>
    <property type="project" value="TreeGrafter"/>
</dbReference>
<dbReference type="Gene3D" id="3.50.7.10">
    <property type="entry name" value="GroEL"/>
    <property type="match status" value="1"/>
</dbReference>
<sequence>MDKLARFLQADPMYSIDDPIRKPKPGFCSRFHVQSYHFASDRQKSLMFFEGTPTNLGCTILLHSQNEIELKNVKAVLKFMIYVVYNAKLEQSFILDKYADFNLKNKKFLQCRSIEIKFSVSNIDYLKF</sequence>
<name>A0A3M7PYT7_BRAPC</name>
<evidence type="ECO:0000313" key="1">
    <source>
        <dbReference type="EMBL" id="RNA04260.1"/>
    </source>
</evidence>
<evidence type="ECO:0000313" key="2">
    <source>
        <dbReference type="Proteomes" id="UP000276133"/>
    </source>
</evidence>
<proteinExistence type="predicted"/>
<dbReference type="InterPro" id="IPR027409">
    <property type="entry name" value="GroEL-like_apical_dom_sf"/>
</dbReference>
<dbReference type="PANTHER" id="PTHR45748:SF7">
    <property type="entry name" value="1-PHOSPHATIDYLINOSITOL 3-PHOSPHATE 5-KINASE-RELATED"/>
    <property type="match status" value="1"/>
</dbReference>
<accession>A0A3M7PYT7</accession>
<keyword evidence="2" id="KW-1185">Reference proteome</keyword>
<comment type="caution">
    <text evidence="1">The sequence shown here is derived from an EMBL/GenBank/DDBJ whole genome shotgun (WGS) entry which is preliminary data.</text>
</comment>
<protein>
    <submittedName>
        <fullName evidence="1">1-phosphatidylinositol 3-phosphate 5-kinase-like</fullName>
    </submittedName>
</protein>
<dbReference type="SUPFAM" id="SSF52029">
    <property type="entry name" value="GroEL apical domain-like"/>
    <property type="match status" value="1"/>
</dbReference>